<reference evidence="1" key="1">
    <citation type="submission" date="2018-05" db="EMBL/GenBank/DDBJ databases">
        <authorList>
            <person name="Lanie J.A."/>
            <person name="Ng W.-L."/>
            <person name="Kazmierczak K.M."/>
            <person name="Andrzejewski T.M."/>
            <person name="Davidsen T.M."/>
            <person name="Wayne K.J."/>
            <person name="Tettelin H."/>
            <person name="Glass J.I."/>
            <person name="Rusch D."/>
            <person name="Podicherti R."/>
            <person name="Tsui H.-C.T."/>
            <person name="Winkler M.E."/>
        </authorList>
    </citation>
    <scope>NUCLEOTIDE SEQUENCE</scope>
</reference>
<evidence type="ECO:0000313" key="1">
    <source>
        <dbReference type="EMBL" id="SVA01372.1"/>
    </source>
</evidence>
<sequence>MKQSKNIPAIQPAFRATGACHDSGVLSAAIAGLSDSGAVACPLLDQQEMEDLVSVVDSLHYRPARPVMGSEQARVYQDFELCYDIPPEHRLWEFARGVEQLLRRALSDCTADKAGERFVINDLIVQRYPAGCQGITPHRDHLRYGLLVAIVLLSGDGVFGICQDRQGRGDREIRFSPGELLLMGGPGLSDGFKRPFHFVNDVSQLRRTIGLRFDRYRQQGTN</sequence>
<dbReference type="EMBL" id="UINC01002897">
    <property type="protein sequence ID" value="SVA01372.1"/>
    <property type="molecule type" value="Genomic_DNA"/>
</dbReference>
<dbReference type="Gene3D" id="2.60.120.590">
    <property type="entry name" value="Alpha-ketoglutarate-dependent dioxygenase AlkB-like"/>
    <property type="match status" value="1"/>
</dbReference>
<protein>
    <recommendedName>
        <fullName evidence="2">Fe2OG dioxygenase domain-containing protein</fullName>
    </recommendedName>
</protein>
<dbReference type="InterPro" id="IPR037151">
    <property type="entry name" value="AlkB-like_sf"/>
</dbReference>
<name>A0A381SBB7_9ZZZZ</name>
<dbReference type="AlphaFoldDB" id="A0A381SBB7"/>
<accession>A0A381SBB7</accession>
<evidence type="ECO:0008006" key="2">
    <source>
        <dbReference type="Google" id="ProtNLM"/>
    </source>
</evidence>
<dbReference type="SUPFAM" id="SSF51197">
    <property type="entry name" value="Clavaminate synthase-like"/>
    <property type="match status" value="1"/>
</dbReference>
<gene>
    <name evidence="1" type="ORF">METZ01_LOCUS54226</name>
</gene>
<proteinExistence type="predicted"/>
<organism evidence="1">
    <name type="scientific">marine metagenome</name>
    <dbReference type="NCBI Taxonomy" id="408172"/>
    <lineage>
        <taxon>unclassified sequences</taxon>
        <taxon>metagenomes</taxon>
        <taxon>ecological metagenomes</taxon>
    </lineage>
</organism>